<dbReference type="Pfam" id="PF13557">
    <property type="entry name" value="Phenol_MetA_deg"/>
    <property type="match status" value="1"/>
</dbReference>
<evidence type="ECO:0000313" key="1">
    <source>
        <dbReference type="EMBL" id="MBC6610975.1"/>
    </source>
</evidence>
<proteinExistence type="predicted"/>
<sequence>MRKLDALDCRSLLLLSTVFFLLLARPGYGQTRENIDSIDPGRPDQTNGTSVVQKHFVQLEGGLRYQKGRSSRTYDYPTLTVRYGLLDRVELRLGTGFEASVPSSSRQRQRGVGAPEVGTRVQLWDEKGILPQAAFTATATLPVGKKELRPTNPEARLRLGFSNSLTDALSLTYTYGYGWIQNATEQKYAVKLAARLNKQFSVYGEAFGTTTTGSLPDNEVDAGLLWLVRPNLQLDIAGGVGVSRAAPAFFITTGASIRLPY</sequence>
<dbReference type="Proteomes" id="UP000622017">
    <property type="component" value="Unassembled WGS sequence"/>
</dbReference>
<dbReference type="RefSeq" id="WP_187319266.1">
    <property type="nucleotide sequence ID" value="NZ_JACSCY010000005.1"/>
</dbReference>
<evidence type="ECO:0000313" key="2">
    <source>
        <dbReference type="Proteomes" id="UP000622017"/>
    </source>
</evidence>
<organism evidence="1 2">
    <name type="scientific">Hymenobacter citatus</name>
    <dbReference type="NCBI Taxonomy" id="2763506"/>
    <lineage>
        <taxon>Bacteria</taxon>
        <taxon>Pseudomonadati</taxon>
        <taxon>Bacteroidota</taxon>
        <taxon>Cytophagia</taxon>
        <taxon>Cytophagales</taxon>
        <taxon>Hymenobacteraceae</taxon>
        <taxon>Hymenobacter</taxon>
    </lineage>
</organism>
<dbReference type="EMBL" id="JACSCY010000005">
    <property type="protein sequence ID" value="MBC6610975.1"/>
    <property type="molecule type" value="Genomic_DNA"/>
</dbReference>
<keyword evidence="2" id="KW-1185">Reference proteome</keyword>
<protein>
    <submittedName>
        <fullName evidence="1">Transporter</fullName>
    </submittedName>
</protein>
<reference evidence="1 2" key="1">
    <citation type="submission" date="2020-08" db="EMBL/GenBank/DDBJ databases">
        <title>Hymenobacter sp.</title>
        <authorList>
            <person name="Kim M.K."/>
        </authorList>
    </citation>
    <scope>NUCLEOTIDE SEQUENCE [LARGE SCALE GENOMIC DNA]</scope>
    <source>
        <strain evidence="1 2">BT507</strain>
    </source>
</reference>
<gene>
    <name evidence="1" type="ORF">H8B15_08575</name>
</gene>
<dbReference type="InterPro" id="IPR025737">
    <property type="entry name" value="FApF"/>
</dbReference>
<comment type="caution">
    <text evidence="1">The sequence shown here is derived from an EMBL/GenBank/DDBJ whole genome shotgun (WGS) entry which is preliminary data.</text>
</comment>
<name>A0ABR7MJQ8_9BACT</name>
<accession>A0ABR7MJQ8</accession>